<accession>A0A6G2BDH3</accession>
<dbReference type="OrthoDB" id="4326392at2"/>
<name>A0A6G2BDH3_9ACTN</name>
<evidence type="ECO:0000313" key="2">
    <source>
        <dbReference type="EMBL" id="MTE20264.1"/>
    </source>
</evidence>
<dbReference type="AlphaFoldDB" id="A0A6G2BDH3"/>
<dbReference type="Proteomes" id="UP000473014">
    <property type="component" value="Unassembled WGS sequence"/>
</dbReference>
<comment type="caution">
    <text evidence="2">The sequence shown here is derived from an EMBL/GenBank/DDBJ whole genome shotgun (WGS) entry which is preliminary data.</text>
</comment>
<organism evidence="2 3">
    <name type="scientific">Streptomyces taklimakanensis</name>
    <dbReference type="NCBI Taxonomy" id="2569853"/>
    <lineage>
        <taxon>Bacteria</taxon>
        <taxon>Bacillati</taxon>
        <taxon>Actinomycetota</taxon>
        <taxon>Actinomycetes</taxon>
        <taxon>Kitasatosporales</taxon>
        <taxon>Streptomycetaceae</taxon>
        <taxon>Streptomyces</taxon>
    </lineage>
</organism>
<sequence length="100" mass="10833">MATASDEQTYYVIYDDGSVGRIVTDTGTEPDLAKAGRFVSQAEYQAAVDALDAEREQQQAEEEAMRSAQAKADYEALVAAGVPEDTAARMSGYDPTEEWS</sequence>
<proteinExistence type="predicted"/>
<keyword evidence="1" id="KW-0175">Coiled coil</keyword>
<dbReference type="EMBL" id="WIXO01000001">
    <property type="protein sequence ID" value="MTE20264.1"/>
    <property type="molecule type" value="Genomic_DNA"/>
</dbReference>
<reference evidence="2 3" key="1">
    <citation type="submission" date="2019-11" db="EMBL/GenBank/DDBJ databases">
        <authorList>
            <person name="Yuan L."/>
        </authorList>
    </citation>
    <scope>NUCLEOTIDE SEQUENCE [LARGE SCALE GENOMIC DNA]</scope>
    <source>
        <strain evidence="2 3">TRM43335</strain>
    </source>
</reference>
<evidence type="ECO:0000313" key="3">
    <source>
        <dbReference type="Proteomes" id="UP000473014"/>
    </source>
</evidence>
<feature type="coiled-coil region" evidence="1">
    <location>
        <begin position="41"/>
        <end position="73"/>
    </location>
</feature>
<gene>
    <name evidence="2" type="ORF">F0L17_14330</name>
</gene>
<protein>
    <submittedName>
        <fullName evidence="2">Uncharacterized protein</fullName>
    </submittedName>
</protein>
<evidence type="ECO:0000256" key="1">
    <source>
        <dbReference type="SAM" id="Coils"/>
    </source>
</evidence>
<dbReference type="RefSeq" id="WP_155071383.1">
    <property type="nucleotide sequence ID" value="NZ_WIXO01000001.1"/>
</dbReference>
<keyword evidence="3" id="KW-1185">Reference proteome</keyword>